<dbReference type="Pfam" id="PF00293">
    <property type="entry name" value="NUDIX"/>
    <property type="match status" value="1"/>
</dbReference>
<dbReference type="OrthoDB" id="9816040at2"/>
<dbReference type="PROSITE" id="PS00893">
    <property type="entry name" value="NUDIX_BOX"/>
    <property type="match status" value="1"/>
</dbReference>
<evidence type="ECO:0000313" key="5">
    <source>
        <dbReference type="Proteomes" id="UP000188937"/>
    </source>
</evidence>
<dbReference type="EMBL" id="CP014692">
    <property type="protein sequence ID" value="AQS84754.1"/>
    <property type="molecule type" value="Genomic_DNA"/>
</dbReference>
<dbReference type="KEGG" id="aace:A0U92_08150"/>
<sequence>MTDPSSLPYRRNVGAVIFNNAGEVFVARRTDMPGAGGPPEEGVWQCPQGGIDDNEATDRAVFREVAEETGMTSLTLLGEHPEWMSYDLPAELIGKALKGRYRGQTQKWYALRFTGPETEIRLDLDAHQEFDAWKWVPLTQLSTLNVGFKKPIYENLAVSFSHFS</sequence>
<dbReference type="GO" id="GO:0006753">
    <property type="term" value="P:nucleoside phosphate metabolic process"/>
    <property type="evidence" value="ECO:0007669"/>
    <property type="project" value="TreeGrafter"/>
</dbReference>
<dbReference type="Proteomes" id="UP000188937">
    <property type="component" value="Chromosome"/>
</dbReference>
<name>A0A1U9KG22_ACEAC</name>
<dbReference type="GO" id="GO:0019693">
    <property type="term" value="P:ribose phosphate metabolic process"/>
    <property type="evidence" value="ECO:0007669"/>
    <property type="project" value="TreeGrafter"/>
</dbReference>
<dbReference type="GO" id="GO:0008893">
    <property type="term" value="F:guanosine-3',5'-bis(diphosphate) 3'-diphosphatase activity"/>
    <property type="evidence" value="ECO:0007669"/>
    <property type="project" value="TreeGrafter"/>
</dbReference>
<evidence type="ECO:0000256" key="1">
    <source>
        <dbReference type="ARBA" id="ARBA00001946"/>
    </source>
</evidence>
<feature type="domain" description="Nudix hydrolase" evidence="3">
    <location>
        <begin position="8"/>
        <end position="158"/>
    </location>
</feature>
<comment type="cofactor">
    <cofactor evidence="1">
        <name>Mg(2+)</name>
        <dbReference type="ChEBI" id="CHEBI:18420"/>
    </cofactor>
</comment>
<gene>
    <name evidence="4" type="ORF">A0U92_08150</name>
</gene>
<dbReference type="AlphaFoldDB" id="A0A1U9KG22"/>
<evidence type="ECO:0000259" key="3">
    <source>
        <dbReference type="PROSITE" id="PS51462"/>
    </source>
</evidence>
<dbReference type="PANTHER" id="PTHR11839:SF22">
    <property type="entry name" value="NUDIX HYDROLASE 26, CHLOROPLASTIC"/>
    <property type="match status" value="1"/>
</dbReference>
<evidence type="ECO:0000313" key="4">
    <source>
        <dbReference type="EMBL" id="AQS84754.1"/>
    </source>
</evidence>
<proteinExistence type="predicted"/>
<dbReference type="CDD" id="cd03671">
    <property type="entry name" value="NUDIX_Ap4A_hydrolase_plant_like"/>
    <property type="match status" value="1"/>
</dbReference>
<dbReference type="InterPro" id="IPR000086">
    <property type="entry name" value="NUDIX_hydrolase_dom"/>
</dbReference>
<keyword evidence="5" id="KW-1185">Reference proteome</keyword>
<dbReference type="InterPro" id="IPR022927">
    <property type="entry name" value="RppH"/>
</dbReference>
<protein>
    <submittedName>
        <fullName evidence="4">RNA pyrophosphohydrolase</fullName>
    </submittedName>
</protein>
<dbReference type="PANTHER" id="PTHR11839">
    <property type="entry name" value="UDP/ADP-SUGAR PYROPHOSPHATASE"/>
    <property type="match status" value="1"/>
</dbReference>
<dbReference type="InterPro" id="IPR020084">
    <property type="entry name" value="NUDIX_hydrolase_CS"/>
</dbReference>
<dbReference type="SUPFAM" id="SSF55811">
    <property type="entry name" value="Nudix"/>
    <property type="match status" value="1"/>
</dbReference>
<evidence type="ECO:0000256" key="2">
    <source>
        <dbReference type="ARBA" id="ARBA00022801"/>
    </source>
</evidence>
<dbReference type="PROSITE" id="PS51462">
    <property type="entry name" value="NUDIX"/>
    <property type="match status" value="1"/>
</dbReference>
<dbReference type="Gene3D" id="3.90.79.10">
    <property type="entry name" value="Nucleoside Triphosphate Pyrophosphohydrolase"/>
    <property type="match status" value="1"/>
</dbReference>
<dbReference type="NCBIfam" id="NF001938">
    <property type="entry name" value="PRK00714.1-5"/>
    <property type="match status" value="1"/>
</dbReference>
<organism evidence="4 5">
    <name type="scientific">Acetobacter aceti</name>
    <dbReference type="NCBI Taxonomy" id="435"/>
    <lineage>
        <taxon>Bacteria</taxon>
        <taxon>Pseudomonadati</taxon>
        <taxon>Pseudomonadota</taxon>
        <taxon>Alphaproteobacteria</taxon>
        <taxon>Acetobacterales</taxon>
        <taxon>Acetobacteraceae</taxon>
        <taxon>Acetobacter</taxon>
        <taxon>Acetobacter subgen. Acetobacter</taxon>
    </lineage>
</organism>
<dbReference type="InterPro" id="IPR015797">
    <property type="entry name" value="NUDIX_hydrolase-like_dom_sf"/>
</dbReference>
<accession>A0A1U9KG22</accession>
<dbReference type="RefSeq" id="WP_077812794.1">
    <property type="nucleotide sequence ID" value="NZ_CP014692.1"/>
</dbReference>
<keyword evidence="2 4" id="KW-0378">Hydrolase</keyword>
<dbReference type="GO" id="GO:0034432">
    <property type="term" value="F:bis(5'-adenosyl)-pentaphosphatase activity"/>
    <property type="evidence" value="ECO:0007669"/>
    <property type="project" value="TreeGrafter"/>
</dbReference>
<dbReference type="STRING" id="435.A0U92_08150"/>
<reference evidence="4 5" key="1">
    <citation type="submission" date="2016-03" db="EMBL/GenBank/DDBJ databases">
        <title>Acetic acid bacteria sequencing.</title>
        <authorList>
            <person name="Brandt J."/>
            <person name="Jakob F."/>
            <person name="Vogel R.F."/>
        </authorList>
    </citation>
    <scope>NUCLEOTIDE SEQUENCE [LARGE SCALE GENOMIC DNA]</scope>
    <source>
        <strain evidence="4 5">TMW2.1153</strain>
    </source>
</reference>